<accession>A0ABP6WUB9</accession>
<dbReference type="InterPro" id="IPR035172">
    <property type="entry name" value="DUF5302"/>
</dbReference>
<reference evidence="3" key="1">
    <citation type="journal article" date="2019" name="Int. J. Syst. Evol. Microbiol.">
        <title>The Global Catalogue of Microorganisms (GCM) 10K type strain sequencing project: providing services to taxonomists for standard genome sequencing and annotation.</title>
        <authorList>
            <consortium name="The Broad Institute Genomics Platform"/>
            <consortium name="The Broad Institute Genome Sequencing Center for Infectious Disease"/>
            <person name="Wu L."/>
            <person name="Ma J."/>
        </authorList>
    </citation>
    <scope>NUCLEOTIDE SEQUENCE [LARGE SCALE GENOMIC DNA]</scope>
    <source>
        <strain evidence="3">JCM 16540</strain>
    </source>
</reference>
<protein>
    <submittedName>
        <fullName evidence="2">DUF5302 domain-containing protein</fullName>
    </submittedName>
</protein>
<feature type="compositionally biased region" description="Low complexity" evidence="1">
    <location>
        <begin position="1"/>
        <end position="18"/>
    </location>
</feature>
<gene>
    <name evidence="2" type="ORF">GCM10022197_09030</name>
</gene>
<evidence type="ECO:0000256" key="1">
    <source>
        <dbReference type="SAM" id="MobiDB-lite"/>
    </source>
</evidence>
<organism evidence="2 3">
    <name type="scientific">Microlunatus spumicola</name>
    <dbReference type="NCBI Taxonomy" id="81499"/>
    <lineage>
        <taxon>Bacteria</taxon>
        <taxon>Bacillati</taxon>
        <taxon>Actinomycetota</taxon>
        <taxon>Actinomycetes</taxon>
        <taxon>Propionibacteriales</taxon>
        <taxon>Propionibacteriaceae</taxon>
        <taxon>Microlunatus</taxon>
    </lineage>
</organism>
<evidence type="ECO:0000313" key="3">
    <source>
        <dbReference type="Proteomes" id="UP001500767"/>
    </source>
</evidence>
<proteinExistence type="predicted"/>
<name>A0ABP6WUB9_9ACTN</name>
<feature type="region of interest" description="Disordered" evidence="1">
    <location>
        <begin position="1"/>
        <end position="67"/>
    </location>
</feature>
<dbReference type="Pfam" id="PF17227">
    <property type="entry name" value="DUF5302"/>
    <property type="match status" value="1"/>
</dbReference>
<keyword evidence="3" id="KW-1185">Reference proteome</keyword>
<evidence type="ECO:0000313" key="2">
    <source>
        <dbReference type="EMBL" id="GAA3556051.1"/>
    </source>
</evidence>
<dbReference type="Proteomes" id="UP001500767">
    <property type="component" value="Unassembled WGS sequence"/>
</dbReference>
<feature type="compositionally biased region" description="Basic and acidic residues" evidence="1">
    <location>
        <begin position="21"/>
        <end position="44"/>
    </location>
</feature>
<comment type="caution">
    <text evidence="2">The sequence shown here is derived from an EMBL/GenBank/DDBJ whole genome shotgun (WGS) entry which is preliminary data.</text>
</comment>
<dbReference type="EMBL" id="BAAAYR010000001">
    <property type="protein sequence ID" value="GAA3556051.1"/>
    <property type="molecule type" value="Genomic_DNA"/>
</dbReference>
<sequence length="67" mass="7535">MAPMSTQEPETPEPTAENPAEETKRRFREALDAKKARHGEDHLDGGQTPGHAHGRVETKRTFRRKTG</sequence>